<proteinExistence type="predicted"/>
<evidence type="ECO:0000313" key="2">
    <source>
        <dbReference type="EMBL" id="CEK89763.1"/>
    </source>
</evidence>
<accession>A0A0B7B9P6</accession>
<sequence>CEKTLFMKDTQKPVLETSSYPDAVRQNRIKEKKKKKKLLEDRENKVKHVSG</sequence>
<feature type="non-terminal residue" evidence="2">
    <location>
        <position position="1"/>
    </location>
</feature>
<feature type="region of interest" description="Disordered" evidence="1">
    <location>
        <begin position="17"/>
        <end position="51"/>
    </location>
</feature>
<name>A0A0B7B9P6_9EUPU</name>
<protein>
    <submittedName>
        <fullName evidence="2">Uncharacterized protein</fullName>
    </submittedName>
</protein>
<dbReference type="EMBL" id="HACG01042898">
    <property type="protein sequence ID" value="CEK89763.1"/>
    <property type="molecule type" value="Transcribed_RNA"/>
</dbReference>
<feature type="compositionally biased region" description="Basic and acidic residues" evidence="1">
    <location>
        <begin position="38"/>
        <end position="51"/>
    </location>
</feature>
<reference evidence="2" key="1">
    <citation type="submission" date="2014-12" db="EMBL/GenBank/DDBJ databases">
        <title>Insight into the proteome of Arion vulgaris.</title>
        <authorList>
            <person name="Aradska J."/>
            <person name="Bulat T."/>
            <person name="Smidak R."/>
            <person name="Sarate P."/>
            <person name="Gangsoo J."/>
            <person name="Sialana F."/>
            <person name="Bilban M."/>
            <person name="Lubec G."/>
        </authorList>
    </citation>
    <scope>NUCLEOTIDE SEQUENCE</scope>
    <source>
        <tissue evidence="2">Skin</tissue>
    </source>
</reference>
<evidence type="ECO:0000256" key="1">
    <source>
        <dbReference type="SAM" id="MobiDB-lite"/>
    </source>
</evidence>
<gene>
    <name evidence="2" type="primary">ORF172755</name>
</gene>
<organism evidence="2">
    <name type="scientific">Arion vulgaris</name>
    <dbReference type="NCBI Taxonomy" id="1028688"/>
    <lineage>
        <taxon>Eukaryota</taxon>
        <taxon>Metazoa</taxon>
        <taxon>Spiralia</taxon>
        <taxon>Lophotrochozoa</taxon>
        <taxon>Mollusca</taxon>
        <taxon>Gastropoda</taxon>
        <taxon>Heterobranchia</taxon>
        <taxon>Euthyneura</taxon>
        <taxon>Panpulmonata</taxon>
        <taxon>Eupulmonata</taxon>
        <taxon>Stylommatophora</taxon>
        <taxon>Helicina</taxon>
        <taxon>Arionoidea</taxon>
        <taxon>Arionidae</taxon>
        <taxon>Arion</taxon>
    </lineage>
</organism>
<dbReference type="AlphaFoldDB" id="A0A0B7B9P6"/>